<reference evidence="2 3" key="1">
    <citation type="journal article" date="2023" name="Arcadia Sci">
        <title>De novo assembly of a long-read Amblyomma americanum tick genome.</title>
        <authorList>
            <person name="Chou S."/>
            <person name="Poskanzer K.E."/>
            <person name="Rollins M."/>
            <person name="Thuy-Boun P.S."/>
        </authorList>
    </citation>
    <scope>NUCLEOTIDE SEQUENCE [LARGE SCALE GENOMIC DNA]</scope>
    <source>
        <strain evidence="2">F_SG_1</strain>
        <tissue evidence="2">Salivary glands</tissue>
    </source>
</reference>
<dbReference type="GO" id="GO:0005829">
    <property type="term" value="C:cytosol"/>
    <property type="evidence" value="ECO:0007669"/>
    <property type="project" value="TreeGrafter"/>
</dbReference>
<protein>
    <recommendedName>
        <fullName evidence="1">Nucleoside phosphorylase domain-containing protein</fullName>
    </recommendedName>
</protein>
<dbReference type="GO" id="GO:0006218">
    <property type="term" value="P:uridine catabolic process"/>
    <property type="evidence" value="ECO:0007669"/>
    <property type="project" value="TreeGrafter"/>
</dbReference>
<sequence>MGGTSTRMHRFAQFIKAGLDIKLPTGADLYDICSRSSQCYSMYKIGPVLSVSFILGERVSRPCRLDADLAREVMDVGGRFLPAVRLVQGKTLSTDDFYEGQGRLDGSVCEYTEEAKRKFMEKIRAMGVCNIEMEACQFAAMCHHVGIKGAVVCTTIVDRMKGDQVTAAATDMTKWQDQIQELALQFIRNRLGLQPTAKK</sequence>
<name>A0AAQ4E467_AMBAM</name>
<evidence type="ECO:0000313" key="3">
    <source>
        <dbReference type="Proteomes" id="UP001321473"/>
    </source>
</evidence>
<evidence type="ECO:0000313" key="2">
    <source>
        <dbReference type="EMBL" id="KAK8769490.1"/>
    </source>
</evidence>
<gene>
    <name evidence="2" type="ORF">V5799_014039</name>
</gene>
<dbReference type="Proteomes" id="UP001321473">
    <property type="component" value="Unassembled WGS sequence"/>
</dbReference>
<dbReference type="Pfam" id="PF01048">
    <property type="entry name" value="PNP_UDP_1"/>
    <property type="match status" value="1"/>
</dbReference>
<evidence type="ECO:0000259" key="1">
    <source>
        <dbReference type="Pfam" id="PF01048"/>
    </source>
</evidence>
<dbReference type="PANTHER" id="PTHR43691">
    <property type="entry name" value="URIDINE PHOSPHORYLASE"/>
    <property type="match status" value="1"/>
</dbReference>
<dbReference type="EMBL" id="JARKHS020022535">
    <property type="protein sequence ID" value="KAK8769490.1"/>
    <property type="molecule type" value="Genomic_DNA"/>
</dbReference>
<keyword evidence="3" id="KW-1185">Reference proteome</keyword>
<dbReference type="InterPro" id="IPR035994">
    <property type="entry name" value="Nucleoside_phosphorylase_sf"/>
</dbReference>
<accession>A0AAQ4E467</accession>
<proteinExistence type="predicted"/>
<dbReference type="GO" id="GO:0004850">
    <property type="term" value="F:uridine phosphorylase activity"/>
    <property type="evidence" value="ECO:0007669"/>
    <property type="project" value="TreeGrafter"/>
</dbReference>
<dbReference type="SUPFAM" id="SSF53167">
    <property type="entry name" value="Purine and uridine phosphorylases"/>
    <property type="match status" value="1"/>
</dbReference>
<organism evidence="2 3">
    <name type="scientific">Amblyomma americanum</name>
    <name type="common">Lone star tick</name>
    <dbReference type="NCBI Taxonomy" id="6943"/>
    <lineage>
        <taxon>Eukaryota</taxon>
        <taxon>Metazoa</taxon>
        <taxon>Ecdysozoa</taxon>
        <taxon>Arthropoda</taxon>
        <taxon>Chelicerata</taxon>
        <taxon>Arachnida</taxon>
        <taxon>Acari</taxon>
        <taxon>Parasitiformes</taxon>
        <taxon>Ixodida</taxon>
        <taxon>Ixodoidea</taxon>
        <taxon>Ixodidae</taxon>
        <taxon>Amblyomminae</taxon>
        <taxon>Amblyomma</taxon>
    </lineage>
</organism>
<dbReference type="PANTHER" id="PTHR43691:SF11">
    <property type="entry name" value="FI09636P-RELATED"/>
    <property type="match status" value="1"/>
</dbReference>
<dbReference type="AlphaFoldDB" id="A0AAQ4E467"/>
<feature type="domain" description="Nucleoside phosphorylase" evidence="1">
    <location>
        <begin position="59"/>
        <end position="187"/>
    </location>
</feature>
<comment type="caution">
    <text evidence="2">The sequence shown here is derived from an EMBL/GenBank/DDBJ whole genome shotgun (WGS) entry which is preliminary data.</text>
</comment>
<dbReference type="Gene3D" id="3.40.50.1580">
    <property type="entry name" value="Nucleoside phosphorylase domain"/>
    <property type="match status" value="1"/>
</dbReference>
<dbReference type="InterPro" id="IPR000845">
    <property type="entry name" value="Nucleoside_phosphorylase_d"/>
</dbReference>